<feature type="compositionally biased region" description="Basic and acidic residues" evidence="9">
    <location>
        <begin position="791"/>
        <end position="815"/>
    </location>
</feature>
<dbReference type="GO" id="GO:0005886">
    <property type="term" value="C:plasma membrane"/>
    <property type="evidence" value="ECO:0007669"/>
    <property type="project" value="TreeGrafter"/>
</dbReference>
<dbReference type="SMART" id="SM00326">
    <property type="entry name" value="SH3"/>
    <property type="match status" value="1"/>
</dbReference>
<dbReference type="InterPro" id="IPR036028">
    <property type="entry name" value="SH3-like_dom_sf"/>
</dbReference>
<dbReference type="Pfam" id="PF14604">
    <property type="entry name" value="SH3_9"/>
    <property type="match status" value="1"/>
</dbReference>
<evidence type="ECO:0000256" key="7">
    <source>
        <dbReference type="PROSITE-ProRule" id="PRU00192"/>
    </source>
</evidence>
<dbReference type="AlphaFoldDB" id="A0AA39KMI1"/>
<comment type="subcellular location">
    <subcellularLocation>
        <location evidence="1">Cytoplasm</location>
        <location evidence="1">Cytoskeleton</location>
    </subcellularLocation>
</comment>
<dbReference type="CDD" id="cd07658">
    <property type="entry name" value="F-BAR_NOSTRIN"/>
    <property type="match status" value="1"/>
</dbReference>
<dbReference type="PRINTS" id="PR00452">
    <property type="entry name" value="SH3DOMAIN"/>
</dbReference>
<dbReference type="SMART" id="SM00055">
    <property type="entry name" value="FCH"/>
    <property type="match status" value="1"/>
</dbReference>
<feature type="compositionally biased region" description="Acidic residues" evidence="9">
    <location>
        <begin position="1085"/>
        <end position="1096"/>
    </location>
</feature>
<evidence type="ECO:0000256" key="5">
    <source>
        <dbReference type="ARBA" id="ARBA00023054"/>
    </source>
</evidence>
<accession>A0AA39KMI1</accession>
<proteinExistence type="predicted"/>
<dbReference type="InterPro" id="IPR035656">
    <property type="entry name" value="Nostrin_SH3"/>
</dbReference>
<keyword evidence="2 7" id="KW-0728">SH3 domain</keyword>
<evidence type="ECO:0000313" key="13">
    <source>
        <dbReference type="Proteomes" id="UP001168972"/>
    </source>
</evidence>
<evidence type="ECO:0000256" key="3">
    <source>
        <dbReference type="ARBA" id="ARBA00022490"/>
    </source>
</evidence>
<evidence type="ECO:0000256" key="6">
    <source>
        <dbReference type="ARBA" id="ARBA00023212"/>
    </source>
</evidence>
<evidence type="ECO:0000256" key="9">
    <source>
        <dbReference type="SAM" id="MobiDB-lite"/>
    </source>
</evidence>
<evidence type="ECO:0000256" key="2">
    <source>
        <dbReference type="ARBA" id="ARBA00022443"/>
    </source>
</evidence>
<dbReference type="InterPro" id="IPR027267">
    <property type="entry name" value="AH/BAR_dom_sf"/>
</dbReference>
<dbReference type="Pfam" id="PF00611">
    <property type="entry name" value="FCH"/>
    <property type="match status" value="1"/>
</dbReference>
<feature type="region of interest" description="Disordered" evidence="9">
    <location>
        <begin position="103"/>
        <end position="144"/>
    </location>
</feature>
<dbReference type="FunFam" id="2.30.30.40:FF:000072">
    <property type="entry name" value="Unconventional Myosin IB"/>
    <property type="match status" value="1"/>
</dbReference>
<name>A0AA39KMI1_MICHY</name>
<dbReference type="EMBL" id="JAQQBR010001832">
    <property type="protein sequence ID" value="KAK0166988.1"/>
    <property type="molecule type" value="Genomic_DNA"/>
</dbReference>
<dbReference type="InterPro" id="IPR001060">
    <property type="entry name" value="FCH_dom"/>
</dbReference>
<dbReference type="Pfam" id="PF25610">
    <property type="entry name" value="HR1_TOCA"/>
    <property type="match status" value="1"/>
</dbReference>
<evidence type="ECO:0000313" key="12">
    <source>
        <dbReference type="EMBL" id="KAK0166988.1"/>
    </source>
</evidence>
<evidence type="ECO:0008006" key="14">
    <source>
        <dbReference type="Google" id="ProtNLM"/>
    </source>
</evidence>
<keyword evidence="6" id="KW-0206">Cytoskeleton</keyword>
<dbReference type="CDD" id="cd11823">
    <property type="entry name" value="SH3_Nostrin"/>
    <property type="match status" value="1"/>
</dbReference>
<keyword evidence="5 8" id="KW-0175">Coiled coil</keyword>
<gene>
    <name evidence="12" type="ORF">PV327_004443</name>
</gene>
<comment type="caution">
    <text evidence="12">The sequence shown here is derived from an EMBL/GenBank/DDBJ whole genome shotgun (WGS) entry which is preliminary data.</text>
</comment>
<keyword evidence="3" id="KW-0963">Cytoplasm</keyword>
<evidence type="ECO:0000259" key="11">
    <source>
        <dbReference type="PROSITE" id="PS51741"/>
    </source>
</evidence>
<reference evidence="12" key="1">
    <citation type="journal article" date="2023" name="bioRxiv">
        <title>Scaffold-level genome assemblies of two parasitoid biocontrol wasps reveal the parthenogenesis mechanism and an associated novel virus.</title>
        <authorList>
            <person name="Inwood S."/>
            <person name="Skelly J."/>
            <person name="Guhlin J."/>
            <person name="Harrop T."/>
            <person name="Goldson S."/>
            <person name="Dearden P."/>
        </authorList>
    </citation>
    <scope>NUCLEOTIDE SEQUENCE</scope>
    <source>
        <strain evidence="12">Lincoln</strain>
        <tissue evidence="12">Whole body</tissue>
    </source>
</reference>
<feature type="compositionally biased region" description="Low complexity" evidence="9">
    <location>
        <begin position="105"/>
        <end position="130"/>
    </location>
</feature>
<feature type="region of interest" description="Disordered" evidence="9">
    <location>
        <begin position="1061"/>
        <end position="1113"/>
    </location>
</feature>
<dbReference type="SUPFAM" id="SSF103657">
    <property type="entry name" value="BAR/IMD domain-like"/>
    <property type="match status" value="1"/>
</dbReference>
<feature type="compositionally biased region" description="Basic and acidic residues" evidence="9">
    <location>
        <begin position="1061"/>
        <end position="1077"/>
    </location>
</feature>
<dbReference type="PROSITE" id="PS50002">
    <property type="entry name" value="SH3"/>
    <property type="match status" value="1"/>
</dbReference>
<evidence type="ECO:0000259" key="10">
    <source>
        <dbReference type="PROSITE" id="PS50002"/>
    </source>
</evidence>
<dbReference type="PROSITE" id="PS51741">
    <property type="entry name" value="F_BAR"/>
    <property type="match status" value="1"/>
</dbReference>
<reference evidence="12" key="2">
    <citation type="submission" date="2023-03" db="EMBL/GenBank/DDBJ databases">
        <authorList>
            <person name="Inwood S.N."/>
            <person name="Skelly J.G."/>
            <person name="Guhlin J."/>
            <person name="Harrop T.W.R."/>
            <person name="Goldson S.G."/>
            <person name="Dearden P.K."/>
        </authorList>
    </citation>
    <scope>NUCLEOTIDE SEQUENCE</scope>
    <source>
        <strain evidence="12">Lincoln</strain>
        <tissue evidence="12">Whole body</tissue>
    </source>
</reference>
<dbReference type="GO" id="GO:0043226">
    <property type="term" value="C:organelle"/>
    <property type="evidence" value="ECO:0007669"/>
    <property type="project" value="UniProtKB-ARBA"/>
</dbReference>
<keyword evidence="4" id="KW-0597">Phosphoprotein</keyword>
<dbReference type="Proteomes" id="UP001168972">
    <property type="component" value="Unassembled WGS sequence"/>
</dbReference>
<feature type="domain" description="SH3" evidence="10">
    <location>
        <begin position="1122"/>
        <end position="1180"/>
    </location>
</feature>
<evidence type="ECO:0000256" key="8">
    <source>
        <dbReference type="PROSITE-ProRule" id="PRU01077"/>
    </source>
</evidence>
<evidence type="ECO:0000256" key="1">
    <source>
        <dbReference type="ARBA" id="ARBA00004245"/>
    </source>
</evidence>
<dbReference type="InterPro" id="IPR031160">
    <property type="entry name" value="F_BAR_dom"/>
</dbReference>
<dbReference type="GO" id="GO:0005737">
    <property type="term" value="C:cytoplasm"/>
    <property type="evidence" value="ECO:0007669"/>
    <property type="project" value="TreeGrafter"/>
</dbReference>
<dbReference type="PANTHER" id="PTHR23065:SF7">
    <property type="entry name" value="NOSTRIN, ISOFORM H"/>
    <property type="match status" value="1"/>
</dbReference>
<dbReference type="SUPFAM" id="SSF50044">
    <property type="entry name" value="SH3-domain"/>
    <property type="match status" value="1"/>
</dbReference>
<keyword evidence="13" id="KW-1185">Reference proteome</keyword>
<dbReference type="GO" id="GO:0016192">
    <property type="term" value="P:vesicle-mediated transport"/>
    <property type="evidence" value="ECO:0007669"/>
    <property type="project" value="UniProtKB-ARBA"/>
</dbReference>
<dbReference type="InterPro" id="IPR057870">
    <property type="entry name" value="HR1_TOCA"/>
</dbReference>
<feature type="region of interest" description="Disordered" evidence="9">
    <location>
        <begin position="777"/>
        <end position="815"/>
    </location>
</feature>
<dbReference type="Gene3D" id="6.10.140.470">
    <property type="match status" value="1"/>
</dbReference>
<dbReference type="PANTHER" id="PTHR23065">
    <property type="entry name" value="PROLINE-SERINE-THREONINE PHOSPHATASE INTERACTING PROTEIN 1"/>
    <property type="match status" value="1"/>
</dbReference>
<dbReference type="InterPro" id="IPR001452">
    <property type="entry name" value="SH3_domain"/>
</dbReference>
<evidence type="ECO:0000256" key="4">
    <source>
        <dbReference type="ARBA" id="ARBA00022553"/>
    </source>
</evidence>
<feature type="domain" description="F-BAR" evidence="11">
    <location>
        <begin position="615"/>
        <end position="891"/>
    </location>
</feature>
<protein>
    <recommendedName>
        <fullName evidence="14">Nostrin</fullName>
    </recommendedName>
</protein>
<dbReference type="Gene3D" id="1.20.1270.60">
    <property type="entry name" value="Arfaptin homology (AH) domain/BAR domain"/>
    <property type="match status" value="1"/>
</dbReference>
<organism evidence="12 13">
    <name type="scientific">Microctonus hyperodae</name>
    <name type="common">Parasitoid wasp</name>
    <dbReference type="NCBI Taxonomy" id="165561"/>
    <lineage>
        <taxon>Eukaryota</taxon>
        <taxon>Metazoa</taxon>
        <taxon>Ecdysozoa</taxon>
        <taxon>Arthropoda</taxon>
        <taxon>Hexapoda</taxon>
        <taxon>Insecta</taxon>
        <taxon>Pterygota</taxon>
        <taxon>Neoptera</taxon>
        <taxon>Endopterygota</taxon>
        <taxon>Hymenoptera</taxon>
        <taxon>Apocrita</taxon>
        <taxon>Ichneumonoidea</taxon>
        <taxon>Braconidae</taxon>
        <taxon>Euphorinae</taxon>
        <taxon>Microctonus</taxon>
    </lineage>
</organism>
<dbReference type="Gene3D" id="2.30.30.40">
    <property type="entry name" value="SH3 Domains"/>
    <property type="match status" value="1"/>
</dbReference>
<sequence>MNLENTSSELKMSMDSGHAMKMARMQFLVGLNESNNDCNDISIKESNEIKQLCYDNDTIENNPTRVVDFVDDGEVLYQNNMEMALNSLNKICAQANVNSIDCDDASGSSSSNSDSNNISISNIPTSSTCSKHPKMMIGNGDDNQVTNIRHRRSVEITAMTSVTTGIDGVPVISFSFHQTNDNAELSKDIPNENIDTNDKNGENSEVELELYDFPKSSRPTSVGDYIIRSNREDEEEEGDEEKGAVVIVKDKTTSLSSPVLNYSSNDDEVNQKYLNHLYDFPRSHKLSLLNKPDAIEHEKIDSEMYSNELKNNNECHYEMLNRSASLKLSKSDGCGLNLTVANLHSDSECPESRGRSKKYRLGKAWGKMRSWLREERTKLNEVVQRHARLQAVGVGCHSESNTDDDSMSSGRCGSYDLVAARAKELGIQPPQIHDNEFVLESVSEEIHLSQRDEVVVSHDPATTQTSISASAVTTTTTTANTTAQRDSLVCPTYDDEKVGKKLPEMINGGRLRKRIASSDNILCGTKFKLAPVSISLDKLCDDNVGDCNNDTDDNDDDNDEKDNGVVMENKNEDLCELKTISEKELQKTHMGKGGLIKRRMLGSIRGLMASTNLLHQHENEETGPGGFEDIRRYVKQGGDFCKELAAILHERAELEASYAKGLSKLSSKLTKACSKDQGGNSSGGVNEAWRNVGEEMEAAAEAHRVWGVALSEQLAKPLRVGVAEAQGRSRKAIESSVDKASKSLQEWRGIAAKSKKQSFSCARENERLQDLARIQSISQSQQNNNKTSSHHMTEKEVNKLENRRRKAEDSSRRADTEFYTVSVRAERARLEYECTVRKGAKQMELLEEERLSALKDLANVYLSHLQALAPRLQQSADRLATPVHNCSVSHDIDILKNLIRRMDSNDAATVDQLLPDFYAEHVTLAMNRERRKQALVRVLHLIRQDLERERRGREGLETLHRAFIQTPAFAADESTQNVTDKIHHMRSMLTYLEAARYKVGGALAEVEGGKKGKHPLAEHILVSRDKQGLQQSVLKMPIWAKNESFEFPDVDDDVIEEIHMTKVHDQDHQHEWIDRTAGDGNSENPPDEEDFSDFDEFSSHSEDNNNQEVDVTDITSEKNGEIIIEQCRAIYQYSANLNDELSLTPGDIITIHRKQADGWWIGECGGRTGIFPATYVQVIR</sequence>